<gene>
    <name evidence="2" type="ORF">IHE44_0007526</name>
    <name evidence="1" type="ORF">IHE44_006358</name>
</gene>
<proteinExistence type="predicted"/>
<dbReference type="AlphaFoldDB" id="A0A835NYW5"/>
<dbReference type="Proteomes" id="UP000618051">
    <property type="component" value="Unassembled WGS sequence"/>
</dbReference>
<name>A0A835NYW5_9PASS</name>
<reference evidence="2" key="3">
    <citation type="submission" date="2022-01" db="EMBL/GenBank/DDBJ databases">
        <authorList>
            <person name="Rubenstein D.R."/>
        </authorList>
    </citation>
    <scope>NUCLEOTIDE SEQUENCE</scope>
    <source>
        <strain evidence="2">SS15</strain>
        <tissue evidence="2">Liver</tissue>
    </source>
</reference>
<accession>A0A835NYW5</accession>
<protein>
    <submittedName>
        <fullName evidence="1">Uncharacterized protein</fullName>
    </submittedName>
</protein>
<reference evidence="1" key="1">
    <citation type="submission" date="2020-10" db="EMBL/GenBank/DDBJ databases">
        <title>Feather gene expression reveals the developmental basis of iridescence in African starlings.</title>
        <authorList>
            <person name="Rubenstein D.R."/>
        </authorList>
    </citation>
    <scope>NUCLEOTIDE SEQUENCE</scope>
    <source>
        <strain evidence="1">SS15</strain>
        <tissue evidence="1">Liver</tissue>
    </source>
</reference>
<organism evidence="1">
    <name type="scientific">Lamprotornis superbus</name>
    <dbReference type="NCBI Taxonomy" id="245042"/>
    <lineage>
        <taxon>Eukaryota</taxon>
        <taxon>Metazoa</taxon>
        <taxon>Chordata</taxon>
        <taxon>Craniata</taxon>
        <taxon>Vertebrata</taxon>
        <taxon>Euteleostomi</taxon>
        <taxon>Archelosauria</taxon>
        <taxon>Archosauria</taxon>
        <taxon>Dinosauria</taxon>
        <taxon>Saurischia</taxon>
        <taxon>Theropoda</taxon>
        <taxon>Coelurosauria</taxon>
        <taxon>Aves</taxon>
        <taxon>Neognathae</taxon>
        <taxon>Neoaves</taxon>
        <taxon>Telluraves</taxon>
        <taxon>Australaves</taxon>
        <taxon>Passeriformes</taxon>
        <taxon>Sturnidae</taxon>
        <taxon>Lamprotornis</taxon>
    </lineage>
</organism>
<evidence type="ECO:0000313" key="1">
    <source>
        <dbReference type="EMBL" id="KAG0124610.1"/>
    </source>
</evidence>
<sequence length="87" mass="9483">MKGLSLQKPGIGSVNFPEQGMLCRGTKPVLRWAQIQESSPSCCHVAVMEEWSRGLPGKWSAQCKPGYGSMKGALSARWFPLHHASGK</sequence>
<reference evidence="2 3" key="2">
    <citation type="journal article" date="2021" name="J. Hered.">
        <title>Feather Gene Expression Elucidates the Developmental Basis of Plumage Iridescence in African Starlings.</title>
        <authorList>
            <person name="Rubenstein D.R."/>
            <person name="Corvelo A."/>
            <person name="MacManes M.D."/>
            <person name="Maia R."/>
            <person name="Narzisi G."/>
            <person name="Rousaki A."/>
            <person name="Vandenabeele P."/>
            <person name="Shawkey M.D."/>
            <person name="Solomon J."/>
        </authorList>
    </citation>
    <scope>NUCLEOTIDE SEQUENCE [LARGE SCALE GENOMIC DNA]</scope>
    <source>
        <strain evidence="2">SS15</strain>
    </source>
</reference>
<dbReference type="EMBL" id="JADDUC010000024">
    <property type="protein sequence ID" value="KAG0124610.1"/>
    <property type="molecule type" value="Genomic_DNA"/>
</dbReference>
<keyword evidence="3" id="KW-1185">Reference proteome</keyword>
<evidence type="ECO:0000313" key="3">
    <source>
        <dbReference type="Proteomes" id="UP000618051"/>
    </source>
</evidence>
<comment type="caution">
    <text evidence="1">The sequence shown here is derived from an EMBL/GenBank/DDBJ whole genome shotgun (WGS) entry which is preliminary data.</text>
</comment>
<evidence type="ECO:0000313" key="2">
    <source>
        <dbReference type="EMBL" id="KAI1231885.1"/>
    </source>
</evidence>
<dbReference type="EMBL" id="JADDUC020000024">
    <property type="protein sequence ID" value="KAI1231885.1"/>
    <property type="molecule type" value="Genomic_DNA"/>
</dbReference>